<protein>
    <submittedName>
        <fullName evidence="1">Uncharacterized protein</fullName>
    </submittedName>
</protein>
<organism evidence="1 2">
    <name type="scientific">Protopolystoma xenopodis</name>
    <dbReference type="NCBI Taxonomy" id="117903"/>
    <lineage>
        <taxon>Eukaryota</taxon>
        <taxon>Metazoa</taxon>
        <taxon>Spiralia</taxon>
        <taxon>Lophotrochozoa</taxon>
        <taxon>Platyhelminthes</taxon>
        <taxon>Monogenea</taxon>
        <taxon>Polyopisthocotylea</taxon>
        <taxon>Polystomatidea</taxon>
        <taxon>Polystomatidae</taxon>
        <taxon>Protopolystoma</taxon>
    </lineage>
</organism>
<dbReference type="Proteomes" id="UP000784294">
    <property type="component" value="Unassembled WGS sequence"/>
</dbReference>
<evidence type="ECO:0000313" key="2">
    <source>
        <dbReference type="Proteomes" id="UP000784294"/>
    </source>
</evidence>
<keyword evidence="2" id="KW-1185">Reference proteome</keyword>
<dbReference type="AlphaFoldDB" id="A0A448WRH7"/>
<proteinExistence type="predicted"/>
<accession>A0A448WRH7</accession>
<evidence type="ECO:0000313" key="1">
    <source>
        <dbReference type="EMBL" id="VEL18392.1"/>
    </source>
</evidence>
<name>A0A448WRH7_9PLAT</name>
<dbReference type="EMBL" id="CAAALY010036807">
    <property type="protein sequence ID" value="VEL18392.1"/>
    <property type="molecule type" value="Genomic_DNA"/>
</dbReference>
<gene>
    <name evidence="1" type="ORF">PXEA_LOCUS11832</name>
</gene>
<comment type="caution">
    <text evidence="1">The sequence shown here is derived from an EMBL/GenBank/DDBJ whole genome shotgun (WGS) entry which is preliminary data.</text>
</comment>
<sequence>MLPLSDDVRHMTSVSMNLQVKPINSWSREIRLRLRMEATFESLDPTLSLEMEVSSIIMKQENLRNPTFLRISYKAYCQTTSSHRRRVYPVFISDANVVVLLTLTRFNVEPQRL</sequence>
<reference evidence="1" key="1">
    <citation type="submission" date="2018-11" db="EMBL/GenBank/DDBJ databases">
        <authorList>
            <consortium name="Pathogen Informatics"/>
        </authorList>
    </citation>
    <scope>NUCLEOTIDE SEQUENCE</scope>
</reference>